<dbReference type="InterPro" id="IPR049362">
    <property type="entry name" value="TTI1_rpt"/>
</dbReference>
<dbReference type="InterPro" id="IPR011989">
    <property type="entry name" value="ARM-like"/>
</dbReference>
<dbReference type="PANTHER" id="PTHR18460">
    <property type="entry name" value="TEL2 INTERACTING PROTEIN 1 TTI1 FAMILY MEMBER"/>
    <property type="match status" value="1"/>
</dbReference>
<evidence type="ECO:0000259" key="3">
    <source>
        <dbReference type="Pfam" id="PF24181"/>
    </source>
</evidence>
<dbReference type="Pfam" id="PF24181">
    <property type="entry name" value="TPR_TTI1_C"/>
    <property type="match status" value="1"/>
</dbReference>
<comment type="caution">
    <text evidence="4">The sequence shown here is derived from an EMBL/GenBank/DDBJ whole genome shotgun (WGS) entry which is preliminary data.</text>
</comment>
<feature type="region of interest" description="Disordered" evidence="1">
    <location>
        <begin position="947"/>
        <end position="986"/>
    </location>
</feature>
<dbReference type="PANTHER" id="PTHR18460:SF3">
    <property type="entry name" value="TELO2-INTERACTING PROTEIN 1 HOMOLOG"/>
    <property type="match status" value="1"/>
</dbReference>
<organism evidence="4 5">
    <name type="scientific">Coniosporium apollinis</name>
    <dbReference type="NCBI Taxonomy" id="61459"/>
    <lineage>
        <taxon>Eukaryota</taxon>
        <taxon>Fungi</taxon>
        <taxon>Dikarya</taxon>
        <taxon>Ascomycota</taxon>
        <taxon>Pezizomycotina</taxon>
        <taxon>Dothideomycetes</taxon>
        <taxon>Dothideomycetes incertae sedis</taxon>
        <taxon>Coniosporium</taxon>
    </lineage>
</organism>
<dbReference type="Pfam" id="PF24173">
    <property type="entry name" value="TPR_TTI1_N"/>
    <property type="match status" value="1"/>
</dbReference>
<feature type="domain" description="TTI1 C-terminal TPR" evidence="3">
    <location>
        <begin position="788"/>
        <end position="1032"/>
    </location>
</feature>
<feature type="compositionally biased region" description="Basic and acidic residues" evidence="1">
    <location>
        <begin position="817"/>
        <end position="827"/>
    </location>
</feature>
<dbReference type="InterPro" id="IPR057567">
    <property type="entry name" value="TPR_TTI1_C"/>
</dbReference>
<evidence type="ECO:0000313" key="4">
    <source>
        <dbReference type="EMBL" id="KAJ9667092.1"/>
    </source>
</evidence>
<accession>A0ABQ9NYA2</accession>
<evidence type="ECO:0000256" key="1">
    <source>
        <dbReference type="SAM" id="MobiDB-lite"/>
    </source>
</evidence>
<keyword evidence="5" id="KW-1185">Reference proteome</keyword>
<evidence type="ECO:0000313" key="5">
    <source>
        <dbReference type="Proteomes" id="UP001172684"/>
    </source>
</evidence>
<evidence type="ECO:0000259" key="2">
    <source>
        <dbReference type="Pfam" id="PF24173"/>
    </source>
</evidence>
<reference evidence="4" key="1">
    <citation type="submission" date="2022-10" db="EMBL/GenBank/DDBJ databases">
        <title>Culturing micro-colonial fungi from biological soil crusts in the Mojave desert and describing Neophaeococcomyces mojavensis, and introducing the new genera and species Taxawa tesnikishii.</title>
        <authorList>
            <person name="Kurbessoian T."/>
            <person name="Stajich J.E."/>
        </authorList>
    </citation>
    <scope>NUCLEOTIDE SEQUENCE</scope>
    <source>
        <strain evidence="4">TK_1</strain>
    </source>
</reference>
<dbReference type="InterPro" id="IPR016024">
    <property type="entry name" value="ARM-type_fold"/>
</dbReference>
<proteinExistence type="predicted"/>
<evidence type="ECO:0008006" key="6">
    <source>
        <dbReference type="Google" id="ProtNLM"/>
    </source>
</evidence>
<name>A0ABQ9NYA2_9PEZI</name>
<dbReference type="InterPro" id="IPR016441">
    <property type="entry name" value="Tti1"/>
</dbReference>
<dbReference type="EMBL" id="JAPDRL010000015">
    <property type="protein sequence ID" value="KAJ9667092.1"/>
    <property type="molecule type" value="Genomic_DNA"/>
</dbReference>
<dbReference type="Pfam" id="PF21547">
    <property type="entry name" value="TTI1"/>
    <property type="match status" value="1"/>
</dbReference>
<dbReference type="InterPro" id="IPR057566">
    <property type="entry name" value="TPR_TTI1_N"/>
</dbReference>
<dbReference type="Proteomes" id="UP001172684">
    <property type="component" value="Unassembled WGS sequence"/>
</dbReference>
<dbReference type="SUPFAM" id="SSF48371">
    <property type="entry name" value="ARM repeat"/>
    <property type="match status" value="1"/>
</dbReference>
<sequence length="1090" mass="119275">MEEWYARMEPGPGGPLTLTTNPPNSETRNKIFQTIKNPCVQLSQAILSFAGRSGDPKEVLVGLERLYETLWNLSRCEAVIDEKLAEYIFFPLSHVFRESQRLPLKALETALKCLSILLRTGWRSQVSPELSRQLLILLSFLAGGPSDSQPSARTSEELQAAAFICLSDLFKSLSQSLVGRTSLIATPNIPPLGHAVTTILSGITSREPKEIQLAAMTALQAFCLAMTDQEALASFLPGIISSLTKVLTYSTTSRRPYKVLVRGLDVLSRVLRSVVSDDKTRDLPKSQETDKVSDVASPMRLTASWLKATAAQLKMALANVIKLRQHPRTEVHQALSELCVTVLEACQNSLSDSGPMMIETLVVLSASEDSETEHSLKRLLASNAKNGELLTASLLSWVVSLPRTMESADDSAKRKTINQISRAFTILSEQGTNLTIVNRAMATSLRDSLYAAIHAASGNRSIVQTGNGHSGLGLILPGQKGSTAFEPIVMTLRGQAETANELVSLLKSLSTANASMQIAKELTLAIPRSQGEMQLASFWLALNLLKSTTNGNVALEDFMDLGPSSPDLQSELLDEIFAYSISILSESTLDLATDWRMQAVAVEAVAHRATQLGGDFRIELVDALYPVVQLLASPVAQLRSHAITCLNIMSDACGYSNTSEMIVSNVDYLVNAVALQLNDLNLSPQAPQVLLMMVKLSGPSLLPYLDDLVDSVFAALENYHGYSRLVELLFSVLKGIAEEGAKTPQLAITHSKEGTHRKDAFGYTTMADVIRSIRQLRNDSGRMEQNLHQNMEDNAEAFPSQPWKDDLEGPSTSAHNSAKDVVQDRNGNEVSEVAEQPPPVPKTYSLLLKISQLTQHYLTSSSPNLRTSLLSLLEVTIPALAAHEDSFLPLINTLWPVLVPRLDDSEAYVVANALDVIGSMCMHAGDFMRGRIDDLWEDIRKVYRRNAPNQAGKARSRPAPSKSSLELAPTERARVTETDSQLTPFQPSNYIKTPTRLVWDALVRFLTMIVNHVAISEDIFDDILEMLSPLLERDTEVRNILSSRNPDAVWLAMLKRSSTTGNAFGGLPPSVEADMRPAGGLDWEFAAVNV</sequence>
<feature type="domain" description="TTI1 N-terminal TPR" evidence="2">
    <location>
        <begin position="32"/>
        <end position="367"/>
    </location>
</feature>
<dbReference type="InterPro" id="IPR052587">
    <property type="entry name" value="TELO2-interacting_protein_1"/>
</dbReference>
<feature type="region of interest" description="Disordered" evidence="1">
    <location>
        <begin position="797"/>
        <end position="838"/>
    </location>
</feature>
<feature type="region of interest" description="Disordered" evidence="1">
    <location>
        <begin position="1"/>
        <end position="23"/>
    </location>
</feature>
<gene>
    <name evidence="4" type="ORF">H2201_002927</name>
</gene>
<dbReference type="Gene3D" id="1.25.10.10">
    <property type="entry name" value="Leucine-rich Repeat Variant"/>
    <property type="match status" value="3"/>
</dbReference>
<protein>
    <recommendedName>
        <fullName evidence="6">TOG domain-containing protein</fullName>
    </recommendedName>
</protein>
<dbReference type="PIRSF" id="PIRSF005250">
    <property type="entry name" value="UCP005250"/>
    <property type="match status" value="1"/>
</dbReference>